<dbReference type="UniPathway" id="UPA00117"/>
<keyword evidence="1" id="KW-0411">Iron-sulfur</keyword>
<feature type="domain" description="FAD-binding FR-type" evidence="3">
    <location>
        <begin position="5"/>
        <end position="107"/>
    </location>
</feature>
<gene>
    <name evidence="4" type="ORF">BBP83_07675</name>
</gene>
<dbReference type="CDD" id="cd06185">
    <property type="entry name" value="PDR_like"/>
    <property type="match status" value="1"/>
</dbReference>
<dbReference type="PROSITE" id="PS00197">
    <property type="entry name" value="2FE2S_FER_1"/>
    <property type="match status" value="1"/>
</dbReference>
<feature type="binding site" evidence="1">
    <location>
        <position position="306"/>
    </location>
    <ligand>
        <name>[2Fe-2S] cluster</name>
        <dbReference type="ChEBI" id="CHEBI:190135"/>
    </ligand>
</feature>
<dbReference type="InterPro" id="IPR017927">
    <property type="entry name" value="FAD-bd_FR_type"/>
</dbReference>
<dbReference type="EC" id="1.14.13.239" evidence="1"/>
<feature type="binding site" evidence="1">
    <location>
        <position position="268"/>
    </location>
    <ligand>
        <name>[2Fe-2S] cluster</name>
        <dbReference type="ChEBI" id="CHEBI:190135"/>
    </ligand>
</feature>
<comment type="caution">
    <text evidence="4">The sequence shown here is derived from an EMBL/GenBank/DDBJ whole genome shotgun (WGS) entry which is preliminary data.</text>
</comment>
<dbReference type="Gene3D" id="2.40.30.10">
    <property type="entry name" value="Translation factors"/>
    <property type="match status" value="1"/>
</dbReference>
<comment type="cofactor">
    <cofactor evidence="1">
        <name>FMN</name>
        <dbReference type="ChEBI" id="CHEBI:58210"/>
    </cofactor>
</comment>
<dbReference type="HAMAP" id="MF_02098">
    <property type="entry name" value="Carnitine_monoox_B"/>
    <property type="match status" value="1"/>
</dbReference>
<dbReference type="EMBL" id="MBDL01000009">
    <property type="protein sequence ID" value="ODA13306.1"/>
    <property type="molecule type" value="Genomic_DNA"/>
</dbReference>
<name>A0A1C3CWZ8_9GAMM</name>
<accession>A0A1C3CWZ8</accession>
<evidence type="ECO:0000259" key="3">
    <source>
        <dbReference type="PROSITE" id="PS51384"/>
    </source>
</evidence>
<dbReference type="InterPro" id="IPR039261">
    <property type="entry name" value="FNR_nucleotide-bd"/>
</dbReference>
<dbReference type="Gene3D" id="3.40.50.80">
    <property type="entry name" value="Nucleotide-binding domain of ferredoxin-NADP reductase (FNR) module"/>
    <property type="match status" value="1"/>
</dbReference>
<evidence type="ECO:0000259" key="2">
    <source>
        <dbReference type="PROSITE" id="PS51085"/>
    </source>
</evidence>
<dbReference type="InterPro" id="IPR052353">
    <property type="entry name" value="Benzoxazolinone_Detox_Enz"/>
</dbReference>
<comment type="pathway">
    <text evidence="1">Amine and polyamine metabolism; carnitine metabolism.</text>
</comment>
<dbReference type="RefSeq" id="WP_068887534.1">
    <property type="nucleotide sequence ID" value="NZ_CBCRUU010000002.1"/>
</dbReference>
<dbReference type="InterPro" id="IPR036010">
    <property type="entry name" value="2Fe-2S_ferredoxin-like_sf"/>
</dbReference>
<dbReference type="PANTHER" id="PTHR30212:SF2">
    <property type="entry name" value="PROTEIN YIIM"/>
    <property type="match status" value="1"/>
</dbReference>
<dbReference type="STRING" id="1891224.BBP83_07675"/>
<keyword evidence="1" id="KW-0521">NADP</keyword>
<protein>
    <recommendedName>
        <fullName evidence="1">Carnitine monooxygenase reductase subunit</fullName>
        <ecNumber evidence="1">1.14.13.239</ecNumber>
    </recommendedName>
    <alternativeName>
        <fullName evidence="1">Carnitine monooxygenase beta subunit</fullName>
    </alternativeName>
</protein>
<dbReference type="PROSITE" id="PS51085">
    <property type="entry name" value="2FE2S_FER_2"/>
    <property type="match status" value="1"/>
</dbReference>
<reference evidence="4 5" key="1">
    <citation type="submission" date="2016-07" db="EMBL/GenBank/DDBJ databases">
        <title>Acinetobacter sp. ANC 4603.</title>
        <authorList>
            <person name="Radolfova-Krizova L."/>
            <person name="Nemec A."/>
        </authorList>
    </citation>
    <scope>NUCLEOTIDE SEQUENCE [LARGE SCALE GENOMIC DNA]</scope>
    <source>
        <strain evidence="4 5">ANC 4603</strain>
    </source>
</reference>
<dbReference type="Proteomes" id="UP000186553">
    <property type="component" value="Unassembled WGS sequence"/>
</dbReference>
<keyword evidence="1" id="KW-0285">Flavoprotein</keyword>
<feature type="binding site" evidence="1">
    <location>
        <position position="276"/>
    </location>
    <ligand>
        <name>[2Fe-2S] cluster</name>
        <dbReference type="ChEBI" id="CHEBI:190135"/>
    </ligand>
</feature>
<dbReference type="Pfam" id="PF00111">
    <property type="entry name" value="Fer2"/>
    <property type="match status" value="1"/>
</dbReference>
<comment type="catalytic activity">
    <reaction evidence="1">
        <text>(R)-carnitine + NADH + O2 + H(+) = (3R)-3-hydroxy-4-oxobutanoate + trimethylamine + NAD(+) + H2O</text>
        <dbReference type="Rhea" id="RHEA:55396"/>
        <dbReference type="ChEBI" id="CHEBI:15377"/>
        <dbReference type="ChEBI" id="CHEBI:15378"/>
        <dbReference type="ChEBI" id="CHEBI:15379"/>
        <dbReference type="ChEBI" id="CHEBI:16347"/>
        <dbReference type="ChEBI" id="CHEBI:57540"/>
        <dbReference type="ChEBI" id="CHEBI:57945"/>
        <dbReference type="ChEBI" id="CHEBI:58389"/>
        <dbReference type="ChEBI" id="CHEBI:138809"/>
        <dbReference type="EC" id="1.14.13.239"/>
    </reaction>
</comment>
<keyword evidence="1" id="KW-0408">Iron</keyword>
<comment type="similarity">
    <text evidence="1">Belongs to the PDR/VanB family. CntB subfamily.</text>
</comment>
<dbReference type="CDD" id="cd00207">
    <property type="entry name" value="fer2"/>
    <property type="match status" value="1"/>
</dbReference>
<dbReference type="GO" id="GO:0051537">
    <property type="term" value="F:2 iron, 2 sulfur cluster binding"/>
    <property type="evidence" value="ECO:0007669"/>
    <property type="project" value="UniProtKB-UniRule"/>
</dbReference>
<dbReference type="InterPro" id="IPR006058">
    <property type="entry name" value="2Fe2S_fd_BS"/>
</dbReference>
<comment type="subunit">
    <text evidence="1">Composed of an oxygenase subunit and a reductase subunit.</text>
</comment>
<dbReference type="InterPro" id="IPR039003">
    <property type="entry name" value="Carnitine_monoox_B"/>
</dbReference>
<evidence type="ECO:0000313" key="5">
    <source>
        <dbReference type="Proteomes" id="UP000186553"/>
    </source>
</evidence>
<feature type="binding site" evidence="1">
    <location>
        <position position="273"/>
    </location>
    <ligand>
        <name>[2Fe-2S] cluster</name>
        <dbReference type="ChEBI" id="CHEBI:190135"/>
    </ligand>
</feature>
<keyword evidence="1" id="KW-0520">NAD</keyword>
<organism evidence="4 5">
    <name type="scientific">Acinetobacter celticus</name>
    <dbReference type="NCBI Taxonomy" id="1891224"/>
    <lineage>
        <taxon>Bacteria</taxon>
        <taxon>Pseudomonadati</taxon>
        <taxon>Pseudomonadota</taxon>
        <taxon>Gammaproteobacteria</taxon>
        <taxon>Moraxellales</taxon>
        <taxon>Moraxellaceae</taxon>
        <taxon>Acinetobacter</taxon>
    </lineage>
</organism>
<dbReference type="GO" id="GO:0009437">
    <property type="term" value="P:carnitine metabolic process"/>
    <property type="evidence" value="ECO:0007669"/>
    <property type="project" value="UniProtKB-UniRule"/>
</dbReference>
<dbReference type="SUPFAM" id="SSF52343">
    <property type="entry name" value="Ferredoxin reductase-like, C-terminal NADP-linked domain"/>
    <property type="match status" value="1"/>
</dbReference>
<dbReference type="PANTHER" id="PTHR30212">
    <property type="entry name" value="PROTEIN YIIM"/>
    <property type="match status" value="1"/>
</dbReference>
<sequence length="319" mass="35679">MTESYQMFPAVVTTVEQLTPLIKRFTFKRQDGLDFPAFTGGSHIIVKMNDKLSNAYSLMSNPKDLSTYQVCVRKDAEGKGGSIFMHDQCLKDFQLEISSPKNLFELSPHGEKHILIAGGIGITPFIPQMDELLERGVNYELHYAFRAPEHAALLDELKQSQHADKVFSYIDSEGSKLDLNALIAGQPKGTHVYVCGPKPMIDAVIDTCNKNRYRDENIHWEQFSSTVPENGEAFTVVLAKSNQRIEVMADQTILQAIESLNIDVECLCREGVCGTCETAILQGEAEHYDQYLSDDEKASQQSMMICVSRAKGKEITLDL</sequence>
<evidence type="ECO:0000313" key="4">
    <source>
        <dbReference type="EMBL" id="ODA13306.1"/>
    </source>
</evidence>
<dbReference type="InterPro" id="IPR017938">
    <property type="entry name" value="Riboflavin_synthase-like_b-brl"/>
</dbReference>
<dbReference type="AlphaFoldDB" id="A0A1C3CWZ8"/>
<dbReference type="SUPFAM" id="SSF63380">
    <property type="entry name" value="Riboflavin synthase domain-like"/>
    <property type="match status" value="1"/>
</dbReference>
<keyword evidence="5" id="KW-1185">Reference proteome</keyword>
<comment type="function">
    <text evidence="1">Converts carnitine to trimethylamine and malic semialdehyde.</text>
</comment>
<dbReference type="PRINTS" id="PR00409">
    <property type="entry name" value="PHDIOXRDTASE"/>
</dbReference>
<keyword evidence="1" id="KW-0001">2Fe-2S</keyword>
<keyword evidence="1" id="KW-0560">Oxidoreductase</keyword>
<dbReference type="GO" id="GO:0016709">
    <property type="term" value="F:oxidoreductase activity, acting on paired donors, with incorporation or reduction of molecular oxygen, NAD(P)H as one donor, and incorporation of one atom of oxygen"/>
    <property type="evidence" value="ECO:0007669"/>
    <property type="project" value="UniProtKB-UniRule"/>
</dbReference>
<feature type="domain" description="2Fe-2S ferredoxin-type" evidence="2">
    <location>
        <begin position="234"/>
        <end position="319"/>
    </location>
</feature>
<proteinExistence type="inferred from homology"/>
<dbReference type="Pfam" id="PF00175">
    <property type="entry name" value="NAD_binding_1"/>
    <property type="match status" value="1"/>
</dbReference>
<dbReference type="SUPFAM" id="SSF54292">
    <property type="entry name" value="2Fe-2S ferredoxin-like"/>
    <property type="match status" value="1"/>
</dbReference>
<dbReference type="GO" id="GO:0046872">
    <property type="term" value="F:metal ion binding"/>
    <property type="evidence" value="ECO:0007669"/>
    <property type="project" value="UniProtKB-KW"/>
</dbReference>
<dbReference type="InterPro" id="IPR001433">
    <property type="entry name" value="OxRdtase_FAD/NAD-bd"/>
</dbReference>
<dbReference type="InterPro" id="IPR012675">
    <property type="entry name" value="Beta-grasp_dom_sf"/>
</dbReference>
<dbReference type="Gene3D" id="3.10.20.30">
    <property type="match status" value="1"/>
</dbReference>
<keyword evidence="1" id="KW-0288">FMN</keyword>
<dbReference type="OrthoDB" id="9801223at2"/>
<keyword evidence="1" id="KW-0479">Metal-binding</keyword>
<dbReference type="InterPro" id="IPR001041">
    <property type="entry name" value="2Fe-2S_ferredoxin-type"/>
</dbReference>
<evidence type="ECO:0000256" key="1">
    <source>
        <dbReference type="HAMAP-Rule" id="MF_02098"/>
    </source>
</evidence>
<comment type="cofactor">
    <cofactor evidence="1">
        <name>[2Fe-2S] cluster</name>
        <dbReference type="ChEBI" id="CHEBI:190135"/>
    </cofactor>
    <text evidence="1">Binds 1 2Fe-2S cluster.</text>
</comment>
<dbReference type="PROSITE" id="PS51384">
    <property type="entry name" value="FAD_FR"/>
    <property type="match status" value="1"/>
</dbReference>
<comment type="catalytic activity">
    <reaction evidence="1">
        <text>(R)-carnitine + NADPH + O2 + H(+) = (3R)-3-hydroxy-4-oxobutanoate + trimethylamine + NADP(+) + H2O</text>
        <dbReference type="Rhea" id="RHEA:55368"/>
        <dbReference type="ChEBI" id="CHEBI:15377"/>
        <dbReference type="ChEBI" id="CHEBI:15378"/>
        <dbReference type="ChEBI" id="CHEBI:15379"/>
        <dbReference type="ChEBI" id="CHEBI:16347"/>
        <dbReference type="ChEBI" id="CHEBI:57783"/>
        <dbReference type="ChEBI" id="CHEBI:58349"/>
        <dbReference type="ChEBI" id="CHEBI:58389"/>
        <dbReference type="ChEBI" id="CHEBI:138809"/>
        <dbReference type="EC" id="1.14.13.239"/>
    </reaction>
</comment>